<accession>A0A6A5WEB0</accession>
<dbReference type="PANTHER" id="PTHR37535:SF3">
    <property type="entry name" value="FLUG DOMAIN-CONTAINING PROTEIN"/>
    <property type="match status" value="1"/>
</dbReference>
<dbReference type="EMBL" id="ML977590">
    <property type="protein sequence ID" value="KAF2000210.1"/>
    <property type="molecule type" value="Genomic_DNA"/>
</dbReference>
<evidence type="ECO:0000313" key="1">
    <source>
        <dbReference type="EMBL" id="KAF2000210.1"/>
    </source>
</evidence>
<proteinExistence type="predicted"/>
<sequence length="365" mass="41973">MSTLEAIRPFDLDLLPCRFAHVFQPHKSQISQHALQDLFQFIWTRDTFVFHHPRYRIQTALTILLIYHLGIHPTVALREGFFYKDTRLVATKKDGVLRVALMICLLDRKTAYNSEKRWKAVPMIIADNPRRRYMCPVTLFLALAISDGIISQVNGPEDLLSLEVPQWPTWTTIPYRQETGIAIIRCTWNQSRNMSPVHAMKPSSLDKMMRAQIKRANHTATMAAIVEDNKRTSRAMKKLNEDGTLHPILIGRGQGELVYDLLGNQLLSLTNTPWNISFINDGNCELRPAMPLVDEMQAQLRYDPSRLDIISYLFGACNYLINLPDILWPFVEASNAVPYELYFQDAEPNETGGCPWCCKRHPRYA</sequence>
<dbReference type="Proteomes" id="UP000799779">
    <property type="component" value="Unassembled WGS sequence"/>
</dbReference>
<keyword evidence="2" id="KW-1185">Reference proteome</keyword>
<dbReference type="PANTHER" id="PTHR37535">
    <property type="entry name" value="FLUG DOMAIN PROTEIN"/>
    <property type="match status" value="1"/>
</dbReference>
<organism evidence="1 2">
    <name type="scientific">Amniculicola lignicola CBS 123094</name>
    <dbReference type="NCBI Taxonomy" id="1392246"/>
    <lineage>
        <taxon>Eukaryota</taxon>
        <taxon>Fungi</taxon>
        <taxon>Dikarya</taxon>
        <taxon>Ascomycota</taxon>
        <taxon>Pezizomycotina</taxon>
        <taxon>Dothideomycetes</taxon>
        <taxon>Pleosporomycetidae</taxon>
        <taxon>Pleosporales</taxon>
        <taxon>Amniculicolaceae</taxon>
        <taxon>Amniculicola</taxon>
    </lineage>
</organism>
<protein>
    <submittedName>
        <fullName evidence="1">Uncharacterized protein</fullName>
    </submittedName>
</protein>
<name>A0A6A5WEB0_9PLEO</name>
<reference evidence="1" key="1">
    <citation type="journal article" date="2020" name="Stud. Mycol.">
        <title>101 Dothideomycetes genomes: a test case for predicting lifestyles and emergence of pathogens.</title>
        <authorList>
            <person name="Haridas S."/>
            <person name="Albert R."/>
            <person name="Binder M."/>
            <person name="Bloem J."/>
            <person name="Labutti K."/>
            <person name="Salamov A."/>
            <person name="Andreopoulos B."/>
            <person name="Baker S."/>
            <person name="Barry K."/>
            <person name="Bills G."/>
            <person name="Bluhm B."/>
            <person name="Cannon C."/>
            <person name="Castanera R."/>
            <person name="Culley D."/>
            <person name="Daum C."/>
            <person name="Ezra D."/>
            <person name="Gonzalez J."/>
            <person name="Henrissat B."/>
            <person name="Kuo A."/>
            <person name="Liang C."/>
            <person name="Lipzen A."/>
            <person name="Lutzoni F."/>
            <person name="Magnuson J."/>
            <person name="Mondo S."/>
            <person name="Nolan M."/>
            <person name="Ohm R."/>
            <person name="Pangilinan J."/>
            <person name="Park H.-J."/>
            <person name="Ramirez L."/>
            <person name="Alfaro M."/>
            <person name="Sun H."/>
            <person name="Tritt A."/>
            <person name="Yoshinaga Y."/>
            <person name="Zwiers L.-H."/>
            <person name="Turgeon B."/>
            <person name="Goodwin S."/>
            <person name="Spatafora J."/>
            <person name="Crous P."/>
            <person name="Grigoriev I."/>
        </authorList>
    </citation>
    <scope>NUCLEOTIDE SEQUENCE</scope>
    <source>
        <strain evidence="1">CBS 123094</strain>
    </source>
</reference>
<dbReference type="OrthoDB" id="5396328at2759"/>
<gene>
    <name evidence="1" type="ORF">P154DRAFT_576229</name>
</gene>
<dbReference type="AlphaFoldDB" id="A0A6A5WEB0"/>
<evidence type="ECO:0000313" key="2">
    <source>
        <dbReference type="Proteomes" id="UP000799779"/>
    </source>
</evidence>